<dbReference type="AlphaFoldDB" id="A0A1H9JFD6"/>
<dbReference type="PIRSF" id="PIRSF009120">
    <property type="entry name" value="UCP009120_prtse"/>
    <property type="match status" value="1"/>
</dbReference>
<gene>
    <name evidence="1" type="ORF">SAMN05216548_10895</name>
</gene>
<dbReference type="GO" id="GO:0008233">
    <property type="term" value="F:peptidase activity"/>
    <property type="evidence" value="ECO:0007669"/>
    <property type="project" value="UniProtKB-KW"/>
</dbReference>
<name>A0A1H9JFD6_9HYPH</name>
<dbReference type="InterPro" id="IPR016545">
    <property type="entry name" value="UCP009120_prtse"/>
</dbReference>
<dbReference type="EMBL" id="FOFG01000008">
    <property type="protein sequence ID" value="SEQ85275.1"/>
    <property type="molecule type" value="Genomic_DNA"/>
</dbReference>
<dbReference type="SUPFAM" id="SSF56235">
    <property type="entry name" value="N-terminal nucleophile aminohydrolases (Ntn hydrolases)"/>
    <property type="match status" value="1"/>
</dbReference>
<evidence type="ECO:0000313" key="1">
    <source>
        <dbReference type="EMBL" id="SEQ85275.1"/>
    </source>
</evidence>
<keyword evidence="1" id="KW-0645">Protease</keyword>
<dbReference type="OrthoDB" id="9786336at2"/>
<reference evidence="1 2" key="1">
    <citation type="submission" date="2016-10" db="EMBL/GenBank/DDBJ databases">
        <authorList>
            <person name="de Groot N.N."/>
        </authorList>
    </citation>
    <scope>NUCLEOTIDE SEQUENCE [LARGE SCALE GENOMIC DNA]</scope>
    <source>
        <strain evidence="1 2">A52C2</strain>
    </source>
</reference>
<keyword evidence="2" id="KW-1185">Reference proteome</keyword>
<protein>
    <submittedName>
        <fullName evidence="1">Putative proteasome-type protease</fullName>
    </submittedName>
</protein>
<dbReference type="Proteomes" id="UP000199647">
    <property type="component" value="Unassembled WGS sequence"/>
</dbReference>
<keyword evidence="1" id="KW-0647">Proteasome</keyword>
<dbReference type="CDD" id="cd03765">
    <property type="entry name" value="proteasome_beta_bacterial"/>
    <property type="match status" value="1"/>
</dbReference>
<dbReference type="STRING" id="1855383.SAMN05216548_10895"/>
<dbReference type="InterPro" id="IPR029055">
    <property type="entry name" value="Ntn_hydrolases_N"/>
</dbReference>
<dbReference type="GO" id="GO:0000502">
    <property type="term" value="C:proteasome complex"/>
    <property type="evidence" value="ECO:0007669"/>
    <property type="project" value="UniProtKB-KW"/>
</dbReference>
<dbReference type="RefSeq" id="WP_092496863.1">
    <property type="nucleotide sequence ID" value="NZ_FOFG01000008.1"/>
</dbReference>
<keyword evidence="1" id="KW-0378">Hydrolase</keyword>
<proteinExistence type="predicted"/>
<sequence>MTYCVGFRLDRGIVFASDTRTNAGVDNIATFSKMHVWELKGDRVLIMLTAGNLAFTQSVVSILSERISTPPDPERPSLSSVTTMFQAARVVGAAIREVRRVDKQEIEDNPGLFSASFILGGQIGGEDPRLFQIYKEGNFIEATPDNPYFQIGEHKYGKPILGRVASPDMRLGVAAKLLLLSFDSTLRSNLSVGMPIDILIYRRDALEVSERRRIQEDDAYFKKLSTAWSEALRDAFVHIDEYEGADTLMPPVEVASSRRG</sequence>
<dbReference type="Gene3D" id="3.60.20.10">
    <property type="entry name" value="Glutamine Phosphoribosylpyrophosphate, subunit 1, domain 1"/>
    <property type="match status" value="1"/>
</dbReference>
<dbReference type="GO" id="GO:0006508">
    <property type="term" value="P:proteolysis"/>
    <property type="evidence" value="ECO:0007669"/>
    <property type="project" value="UniProtKB-KW"/>
</dbReference>
<organism evidence="1 2">
    <name type="scientific">Faunimonas pinastri</name>
    <dbReference type="NCBI Taxonomy" id="1855383"/>
    <lineage>
        <taxon>Bacteria</taxon>
        <taxon>Pseudomonadati</taxon>
        <taxon>Pseudomonadota</taxon>
        <taxon>Alphaproteobacteria</taxon>
        <taxon>Hyphomicrobiales</taxon>
        <taxon>Afifellaceae</taxon>
        <taxon>Faunimonas</taxon>
    </lineage>
</organism>
<accession>A0A1H9JFD6</accession>
<evidence type="ECO:0000313" key="2">
    <source>
        <dbReference type="Proteomes" id="UP000199647"/>
    </source>
</evidence>